<keyword evidence="3" id="KW-1185">Reference proteome</keyword>
<evidence type="ECO:0000313" key="2">
    <source>
        <dbReference type="EMBL" id="MBW0518577.1"/>
    </source>
</evidence>
<feature type="compositionally biased region" description="Low complexity" evidence="1">
    <location>
        <begin position="1"/>
        <end position="16"/>
    </location>
</feature>
<protein>
    <submittedName>
        <fullName evidence="2">Uncharacterized protein</fullName>
    </submittedName>
</protein>
<dbReference type="Proteomes" id="UP000765509">
    <property type="component" value="Unassembled WGS sequence"/>
</dbReference>
<sequence>MPSTISGASNNPSSSSQKGHRRDYGRSQSVTERQGLVDYLEINKLVHSEAYHTVLPSNKADTATRSLNNCRSVKKQHEFLPDCKKIPGPFQHLKVTQWMASIDGKENPDALNSRMEEKQPSTTQESAKNSPIASSSNSNIKKQPQAQKKGRERHQPQILTARVTESQKFSRIPWKMYFRWPEQ</sequence>
<feature type="compositionally biased region" description="Basic and acidic residues" evidence="1">
    <location>
        <begin position="104"/>
        <end position="119"/>
    </location>
</feature>
<accession>A0A9Q3HWA5</accession>
<comment type="caution">
    <text evidence="2">The sequence shown here is derived from an EMBL/GenBank/DDBJ whole genome shotgun (WGS) entry which is preliminary data.</text>
</comment>
<reference evidence="2" key="1">
    <citation type="submission" date="2021-03" db="EMBL/GenBank/DDBJ databases">
        <title>Draft genome sequence of rust myrtle Austropuccinia psidii MF-1, a brazilian biotype.</title>
        <authorList>
            <person name="Quecine M.C."/>
            <person name="Pachon D.M.R."/>
            <person name="Bonatelli M.L."/>
            <person name="Correr F.H."/>
            <person name="Franceschini L.M."/>
            <person name="Leite T.F."/>
            <person name="Margarido G.R.A."/>
            <person name="Almeida C.A."/>
            <person name="Ferrarezi J.A."/>
            <person name="Labate C.A."/>
        </authorList>
    </citation>
    <scope>NUCLEOTIDE SEQUENCE</scope>
    <source>
        <strain evidence="2">MF-1</strain>
    </source>
</reference>
<evidence type="ECO:0000256" key="1">
    <source>
        <dbReference type="SAM" id="MobiDB-lite"/>
    </source>
</evidence>
<name>A0A9Q3HWA5_9BASI</name>
<organism evidence="2 3">
    <name type="scientific">Austropuccinia psidii MF-1</name>
    <dbReference type="NCBI Taxonomy" id="1389203"/>
    <lineage>
        <taxon>Eukaryota</taxon>
        <taxon>Fungi</taxon>
        <taxon>Dikarya</taxon>
        <taxon>Basidiomycota</taxon>
        <taxon>Pucciniomycotina</taxon>
        <taxon>Pucciniomycetes</taxon>
        <taxon>Pucciniales</taxon>
        <taxon>Sphaerophragmiaceae</taxon>
        <taxon>Austropuccinia</taxon>
    </lineage>
</organism>
<feature type="region of interest" description="Disordered" evidence="1">
    <location>
        <begin position="104"/>
        <end position="165"/>
    </location>
</feature>
<proteinExistence type="predicted"/>
<evidence type="ECO:0000313" key="3">
    <source>
        <dbReference type="Proteomes" id="UP000765509"/>
    </source>
</evidence>
<feature type="compositionally biased region" description="Low complexity" evidence="1">
    <location>
        <begin position="126"/>
        <end position="142"/>
    </location>
</feature>
<dbReference type="EMBL" id="AVOT02026734">
    <property type="protein sequence ID" value="MBW0518577.1"/>
    <property type="molecule type" value="Genomic_DNA"/>
</dbReference>
<gene>
    <name evidence="2" type="ORF">O181_058292</name>
</gene>
<dbReference type="AlphaFoldDB" id="A0A9Q3HWA5"/>
<feature type="region of interest" description="Disordered" evidence="1">
    <location>
        <begin position="1"/>
        <end position="32"/>
    </location>
</feature>